<keyword evidence="3" id="KW-1185">Reference proteome</keyword>
<accession>A0A379LK65</accession>
<reference evidence="2 3" key="1">
    <citation type="submission" date="2018-06" db="EMBL/GenBank/DDBJ databases">
        <authorList>
            <consortium name="Pathogen Informatics"/>
            <person name="Doyle S."/>
        </authorList>
    </citation>
    <scope>NUCLEOTIDE SEQUENCE [LARGE SCALE GENOMIC DNA]</scope>
    <source>
        <strain evidence="2 3">NCTC10526</strain>
    </source>
</reference>
<dbReference type="EMBL" id="UGVC01000001">
    <property type="protein sequence ID" value="SUD91009.1"/>
    <property type="molecule type" value="Genomic_DNA"/>
</dbReference>
<name>A0A379LK65_9GAMM</name>
<organism evidence="2 3">
    <name type="scientific">Psychrobacter phenylpyruvicus</name>
    <dbReference type="NCBI Taxonomy" id="29432"/>
    <lineage>
        <taxon>Bacteria</taxon>
        <taxon>Pseudomonadati</taxon>
        <taxon>Pseudomonadota</taxon>
        <taxon>Gammaproteobacteria</taxon>
        <taxon>Moraxellales</taxon>
        <taxon>Moraxellaceae</taxon>
        <taxon>Psychrobacter</taxon>
    </lineage>
</organism>
<protein>
    <submittedName>
        <fullName evidence="2">Uncharacterized protein</fullName>
    </submittedName>
</protein>
<evidence type="ECO:0000313" key="2">
    <source>
        <dbReference type="EMBL" id="SUD91009.1"/>
    </source>
</evidence>
<dbReference type="RefSeq" id="WP_028858569.1">
    <property type="nucleotide sequence ID" value="NZ_CAJHAQ010000001.1"/>
</dbReference>
<dbReference type="AlphaFoldDB" id="A0A379LK65"/>
<evidence type="ECO:0000256" key="1">
    <source>
        <dbReference type="SAM" id="Phobius"/>
    </source>
</evidence>
<keyword evidence="1" id="KW-0472">Membrane</keyword>
<proteinExistence type="predicted"/>
<evidence type="ECO:0000313" key="3">
    <source>
        <dbReference type="Proteomes" id="UP000254123"/>
    </source>
</evidence>
<dbReference type="Proteomes" id="UP000254123">
    <property type="component" value="Unassembled WGS sequence"/>
</dbReference>
<keyword evidence="1" id="KW-1133">Transmembrane helix</keyword>
<keyword evidence="1" id="KW-0812">Transmembrane</keyword>
<gene>
    <name evidence="2" type="ORF">NCTC10526_01356</name>
</gene>
<feature type="transmembrane region" description="Helical" evidence="1">
    <location>
        <begin position="12"/>
        <end position="30"/>
    </location>
</feature>
<sequence>MSDFWQQLLGTLAGNTLLIGLAGFIGKVYIERIARKDQASIDTQAREHTTELEKRIKLLEQDHEKLLAKNEHFHRISQETYQRLFEMKVKTYKELIGLKLDYETPVAYDIYQIDFKGVDNRDFLIFKKFQKIISHIDNNALYITPSLLQEVNSFKSEIVNKIYDLEDEIKVNSEFASDQKDIRNLEIYEAKEYSKIYKETKNARLKVIQQIDSDILNISHYIHGDTL</sequence>